<gene>
    <name evidence="2" type="ordered locus">Os12g0509400</name>
</gene>
<protein>
    <submittedName>
        <fullName evidence="2">Os12g0509400 protein</fullName>
    </submittedName>
</protein>
<dbReference type="Proteomes" id="UP000000763">
    <property type="component" value="Chromosome 12"/>
</dbReference>
<name>Q0IN40_ORYSJ</name>
<accession>Q0IN40</accession>
<proteinExistence type="predicted"/>
<dbReference type="Pfam" id="PF00078">
    <property type="entry name" value="RVT_1"/>
    <property type="match status" value="1"/>
</dbReference>
<dbReference type="SUPFAM" id="SSF56672">
    <property type="entry name" value="DNA/RNA polymerases"/>
    <property type="match status" value="1"/>
</dbReference>
<evidence type="ECO:0000313" key="2">
    <source>
        <dbReference type="EMBL" id="BAF29875.1"/>
    </source>
</evidence>
<evidence type="ECO:0000313" key="3">
    <source>
        <dbReference type="Proteomes" id="UP000000763"/>
    </source>
</evidence>
<dbReference type="InterPro" id="IPR043502">
    <property type="entry name" value="DNA/RNA_pol_sf"/>
</dbReference>
<reference evidence="3" key="2">
    <citation type="journal article" date="2008" name="Nucleic Acids Res.">
        <title>The rice annotation project database (RAP-DB): 2008 update.</title>
        <authorList>
            <consortium name="The rice annotation project (RAP)"/>
        </authorList>
    </citation>
    <scope>GENOME REANNOTATION</scope>
    <source>
        <strain evidence="3">cv. Nipponbare</strain>
    </source>
</reference>
<reference evidence="2 3" key="1">
    <citation type="journal article" date="2005" name="Nature">
        <title>The map-based sequence of the rice genome.</title>
        <authorList>
            <consortium name="International rice genome sequencing project (IRGSP)"/>
            <person name="Matsumoto T."/>
            <person name="Wu J."/>
            <person name="Kanamori H."/>
            <person name="Katayose Y."/>
            <person name="Fujisawa M."/>
            <person name="Namiki N."/>
            <person name="Mizuno H."/>
            <person name="Yamamoto K."/>
            <person name="Antonio B.A."/>
            <person name="Baba T."/>
            <person name="Sakata K."/>
            <person name="Nagamura Y."/>
            <person name="Aoki H."/>
            <person name="Arikawa K."/>
            <person name="Arita K."/>
            <person name="Bito T."/>
            <person name="Chiden Y."/>
            <person name="Fujitsuka N."/>
            <person name="Fukunaka R."/>
            <person name="Hamada M."/>
            <person name="Harada C."/>
            <person name="Hayashi A."/>
            <person name="Hijishita S."/>
            <person name="Honda M."/>
            <person name="Hosokawa S."/>
            <person name="Ichikawa Y."/>
            <person name="Idonuma A."/>
            <person name="Iijima M."/>
            <person name="Ikeda M."/>
            <person name="Ikeno M."/>
            <person name="Ito K."/>
            <person name="Ito S."/>
            <person name="Ito T."/>
            <person name="Ito Y."/>
            <person name="Ito Y."/>
            <person name="Iwabuchi A."/>
            <person name="Kamiya K."/>
            <person name="Karasawa W."/>
            <person name="Kurita K."/>
            <person name="Katagiri S."/>
            <person name="Kikuta A."/>
            <person name="Kobayashi H."/>
            <person name="Kobayashi N."/>
            <person name="Machita K."/>
            <person name="Maehara T."/>
            <person name="Masukawa M."/>
            <person name="Mizubayashi T."/>
            <person name="Mukai Y."/>
            <person name="Nagasaki H."/>
            <person name="Nagata Y."/>
            <person name="Naito S."/>
            <person name="Nakashima M."/>
            <person name="Nakama Y."/>
            <person name="Nakamichi Y."/>
            <person name="Nakamura M."/>
            <person name="Meguro A."/>
            <person name="Negishi M."/>
            <person name="Ohta I."/>
            <person name="Ohta T."/>
            <person name="Okamoto M."/>
            <person name="Ono N."/>
            <person name="Saji S."/>
            <person name="Sakaguchi M."/>
            <person name="Sakai K."/>
            <person name="Shibata M."/>
            <person name="Shimokawa T."/>
            <person name="Song J."/>
            <person name="Takazaki Y."/>
            <person name="Terasawa K."/>
            <person name="Tsugane M."/>
            <person name="Tsuji K."/>
            <person name="Ueda S."/>
            <person name="Waki K."/>
            <person name="Yamagata H."/>
            <person name="Yamamoto M."/>
            <person name="Yamamoto S."/>
            <person name="Yamane H."/>
            <person name="Yoshiki S."/>
            <person name="Yoshihara R."/>
            <person name="Yukawa K."/>
            <person name="Zhong H."/>
            <person name="Yano M."/>
            <person name="Yuan Q."/>
            <person name="Ouyang S."/>
            <person name="Liu J."/>
            <person name="Jones K.M."/>
            <person name="Gansberger K."/>
            <person name="Moffat K."/>
            <person name="Hill J."/>
            <person name="Bera J."/>
            <person name="Fadrosh D."/>
            <person name="Jin S."/>
            <person name="Johri S."/>
            <person name="Kim M."/>
            <person name="Overton L."/>
            <person name="Reardon M."/>
            <person name="Tsitrin T."/>
            <person name="Vuong H."/>
            <person name="Weaver B."/>
            <person name="Ciecko A."/>
            <person name="Tallon L."/>
            <person name="Jackson J."/>
            <person name="Pai G."/>
            <person name="Aken S.V."/>
            <person name="Utterback T."/>
            <person name="Reidmuller S."/>
            <person name="Feldblyum T."/>
            <person name="Hsiao J."/>
            <person name="Zismann V."/>
            <person name="Iobst S."/>
            <person name="de Vazeille A.R."/>
            <person name="Buell C.R."/>
            <person name="Ying K."/>
            <person name="Li Y."/>
            <person name="Lu T."/>
            <person name="Huang Y."/>
            <person name="Zhao Q."/>
            <person name="Feng Q."/>
            <person name="Zhang L."/>
            <person name="Zhu J."/>
            <person name="Weng Q."/>
            <person name="Mu J."/>
            <person name="Lu Y."/>
            <person name="Fan D."/>
            <person name="Liu Y."/>
            <person name="Guan J."/>
            <person name="Zhang Y."/>
            <person name="Yu S."/>
            <person name="Liu X."/>
            <person name="Zhang Y."/>
            <person name="Hong G."/>
            <person name="Han B."/>
            <person name="Choisne N."/>
            <person name="Demange N."/>
            <person name="Orjeda G."/>
            <person name="Samain S."/>
            <person name="Cattolico L."/>
            <person name="Pelletier E."/>
            <person name="Couloux A."/>
            <person name="Segurens B."/>
            <person name="Wincker P."/>
            <person name="D'Hont A."/>
            <person name="Scarpelli C."/>
            <person name="Weissenbach J."/>
            <person name="Salanoubat M."/>
            <person name="Quetier F."/>
            <person name="Yu Y."/>
            <person name="Kim H.R."/>
            <person name="Rambo T."/>
            <person name="Currie J."/>
            <person name="Collura K."/>
            <person name="Luo M."/>
            <person name="Yang T."/>
            <person name="Ammiraju J.S.S."/>
            <person name="Engler F."/>
            <person name="Soderlund C."/>
            <person name="Wing R.A."/>
            <person name="Palmer L.E."/>
            <person name="de la Bastide M."/>
            <person name="Spiegel L."/>
            <person name="Nascimento L."/>
            <person name="Zutavern T."/>
            <person name="O'Shaughnessy A."/>
            <person name="Dike S."/>
            <person name="Dedhia N."/>
            <person name="Preston R."/>
            <person name="Balija V."/>
            <person name="McCombie W.R."/>
            <person name="Chow T."/>
            <person name="Chen H."/>
            <person name="Chung M."/>
            <person name="Chen C."/>
            <person name="Shaw J."/>
            <person name="Wu H."/>
            <person name="Hsiao K."/>
            <person name="Chao Y."/>
            <person name="Chu M."/>
            <person name="Cheng C."/>
            <person name="Hour A."/>
            <person name="Lee P."/>
            <person name="Lin S."/>
            <person name="Lin Y."/>
            <person name="Liou J."/>
            <person name="Liu S."/>
            <person name="Hsing Y."/>
            <person name="Raghuvanshi S."/>
            <person name="Mohanty A."/>
            <person name="Bharti A.K."/>
            <person name="Gaur A."/>
            <person name="Gupta V."/>
            <person name="Kumar D."/>
            <person name="Ravi V."/>
            <person name="Vij S."/>
            <person name="Kapur A."/>
            <person name="Khurana P."/>
            <person name="Khurana P."/>
            <person name="Khurana J.P."/>
            <person name="Tyagi A.K."/>
            <person name="Gaikwad K."/>
            <person name="Singh A."/>
            <person name="Dalal V."/>
            <person name="Srivastava S."/>
            <person name="Dixit A."/>
            <person name="Pal A.K."/>
            <person name="Ghazi I.A."/>
            <person name="Yadav M."/>
            <person name="Pandit A."/>
            <person name="Bhargava A."/>
            <person name="Sureshbabu K."/>
            <person name="Batra K."/>
            <person name="Sharma T.R."/>
            <person name="Mohapatra T."/>
            <person name="Singh N.K."/>
            <person name="Messing J."/>
            <person name="Nelson A.B."/>
            <person name="Fuks G."/>
            <person name="Kavchok S."/>
            <person name="Keizer G."/>
            <person name="Linton E."/>
            <person name="Llaca V."/>
            <person name="Song R."/>
            <person name="Tanyolac B."/>
            <person name="Young S."/>
            <person name="Ho-Il K."/>
            <person name="Hahn J.H."/>
            <person name="Sangsakoo G."/>
            <person name="Vanavichit A."/>
            <person name="de Mattos Luiz.A.T."/>
            <person name="Zimmer P.D."/>
            <person name="Malone G."/>
            <person name="Dellagostin O."/>
            <person name="de Oliveira A.C."/>
            <person name="Bevan M."/>
            <person name="Bancroft I."/>
            <person name="Minx P."/>
            <person name="Cordum H."/>
            <person name="Wilson R."/>
            <person name="Cheng Z."/>
            <person name="Jin W."/>
            <person name="Jiang J."/>
            <person name="Leong S.A."/>
            <person name="Iwama H."/>
            <person name="Gojobori T."/>
            <person name="Itoh T."/>
            <person name="Niimura Y."/>
            <person name="Fujii Y."/>
            <person name="Habara T."/>
            <person name="Sakai H."/>
            <person name="Sato Y."/>
            <person name="Wilson G."/>
            <person name="Kumar K."/>
            <person name="McCouch S."/>
            <person name="Juretic N."/>
            <person name="Hoen D."/>
            <person name="Wright S."/>
            <person name="Bruskiewich R."/>
            <person name="Bureau T."/>
            <person name="Miyao A."/>
            <person name="Hirochika H."/>
            <person name="Nishikawa T."/>
            <person name="Kadowaki K."/>
            <person name="Sugiura M."/>
            <person name="Burr B."/>
            <person name="Sasaki T."/>
        </authorList>
    </citation>
    <scope>NUCLEOTIDE SEQUENCE [LARGE SCALE GENOMIC DNA]</scope>
    <source>
        <strain evidence="3">cv. Nipponbare</strain>
    </source>
</reference>
<sequence>RLWKGGSFKCLMNSVLQLYLIKFTIVFLDDVLVLQSFKAHVKNLEHVLTTLWQHQLCVRRKKCSFAQRRLEYLGHVLKKRWPLICTRHKQCCPGYKIELIWSCVVARANGGTVSSFVCQALLNHL</sequence>
<dbReference type="EMBL" id="AP008218">
    <property type="protein sequence ID" value="BAF29875.1"/>
    <property type="molecule type" value="Genomic_DNA"/>
</dbReference>
<dbReference type="Gene3D" id="3.30.70.270">
    <property type="match status" value="1"/>
</dbReference>
<dbReference type="PANTHER" id="PTHR24559">
    <property type="entry name" value="TRANSPOSON TY3-I GAG-POL POLYPROTEIN"/>
    <property type="match status" value="1"/>
</dbReference>
<dbReference type="InterPro" id="IPR043128">
    <property type="entry name" value="Rev_trsase/Diguanyl_cyclase"/>
</dbReference>
<organism evidence="2 3">
    <name type="scientific">Oryza sativa subsp. japonica</name>
    <name type="common">Rice</name>
    <dbReference type="NCBI Taxonomy" id="39947"/>
    <lineage>
        <taxon>Eukaryota</taxon>
        <taxon>Viridiplantae</taxon>
        <taxon>Streptophyta</taxon>
        <taxon>Embryophyta</taxon>
        <taxon>Tracheophyta</taxon>
        <taxon>Spermatophyta</taxon>
        <taxon>Magnoliopsida</taxon>
        <taxon>Liliopsida</taxon>
        <taxon>Poales</taxon>
        <taxon>Poaceae</taxon>
        <taxon>BOP clade</taxon>
        <taxon>Oryzoideae</taxon>
        <taxon>Oryzeae</taxon>
        <taxon>Oryzinae</taxon>
        <taxon>Oryza</taxon>
        <taxon>Oryza sativa</taxon>
    </lineage>
</organism>
<evidence type="ECO:0000259" key="1">
    <source>
        <dbReference type="Pfam" id="PF00078"/>
    </source>
</evidence>
<dbReference type="PANTHER" id="PTHR24559:SF448">
    <property type="entry name" value="RNA-DIRECTED DNA POLYMERASE"/>
    <property type="match status" value="1"/>
</dbReference>
<dbReference type="InterPro" id="IPR000477">
    <property type="entry name" value="RT_dom"/>
</dbReference>
<dbReference type="InterPro" id="IPR053134">
    <property type="entry name" value="RNA-dir_DNA_polymerase"/>
</dbReference>
<feature type="non-terminal residue" evidence="2">
    <location>
        <position position="1"/>
    </location>
</feature>
<dbReference type="KEGG" id="dosa:Os12g0509400"/>
<feature type="domain" description="Reverse transcriptase" evidence="1">
    <location>
        <begin position="8"/>
        <end position="76"/>
    </location>
</feature>
<dbReference type="AlphaFoldDB" id="Q0IN40"/>